<name>E3JY69_PUCGT</name>
<protein>
    <submittedName>
        <fullName evidence="1">Uncharacterized protein</fullName>
    </submittedName>
</protein>
<keyword evidence="2" id="KW-1185">Reference proteome</keyword>
<evidence type="ECO:0000313" key="2">
    <source>
        <dbReference type="Proteomes" id="UP000008783"/>
    </source>
</evidence>
<proteinExistence type="predicted"/>
<dbReference type="VEuPathDB" id="FungiDB:PGTG_02455"/>
<organism evidence="1 2">
    <name type="scientific">Puccinia graminis f. sp. tritici (strain CRL 75-36-700-3 / race SCCL)</name>
    <name type="common">Black stem rust fungus</name>
    <dbReference type="NCBI Taxonomy" id="418459"/>
    <lineage>
        <taxon>Eukaryota</taxon>
        <taxon>Fungi</taxon>
        <taxon>Dikarya</taxon>
        <taxon>Basidiomycota</taxon>
        <taxon>Pucciniomycotina</taxon>
        <taxon>Pucciniomycetes</taxon>
        <taxon>Pucciniales</taxon>
        <taxon>Pucciniaceae</taxon>
        <taxon>Puccinia</taxon>
    </lineage>
</organism>
<evidence type="ECO:0000313" key="1">
    <source>
        <dbReference type="EMBL" id="EFP76994.1"/>
    </source>
</evidence>
<reference key="1">
    <citation type="submission" date="2007-01" db="EMBL/GenBank/DDBJ databases">
        <title>The Genome Sequence of Puccinia graminis f. sp. tritici Strain CRL 75-36-700-3.</title>
        <authorList>
            <consortium name="The Broad Institute Genome Sequencing Platform"/>
            <person name="Birren B."/>
            <person name="Lander E."/>
            <person name="Galagan J."/>
            <person name="Nusbaum C."/>
            <person name="Devon K."/>
            <person name="Cuomo C."/>
            <person name="Jaffe D."/>
            <person name="Butler J."/>
            <person name="Alvarez P."/>
            <person name="Gnerre S."/>
            <person name="Grabherr M."/>
            <person name="Mauceli E."/>
            <person name="Brockman W."/>
            <person name="Young S."/>
            <person name="LaButti K."/>
            <person name="Sykes S."/>
            <person name="DeCaprio D."/>
            <person name="Crawford M."/>
            <person name="Koehrsen M."/>
            <person name="Engels R."/>
            <person name="Montgomery P."/>
            <person name="Pearson M."/>
            <person name="Howarth C."/>
            <person name="Larson L."/>
            <person name="White J."/>
            <person name="Zeng Q."/>
            <person name="Kodira C."/>
            <person name="Yandava C."/>
            <person name="Alvarado L."/>
            <person name="O'Leary S."/>
            <person name="Szabo L."/>
            <person name="Dean R."/>
            <person name="Schein J."/>
        </authorList>
    </citation>
    <scope>NUCLEOTIDE SEQUENCE</scope>
    <source>
        <strain>CRL 75-36-700-3</strain>
    </source>
</reference>
<dbReference type="KEGG" id="pgr:PGTG_02455"/>
<dbReference type="InParanoid" id="E3JY69"/>
<dbReference type="OrthoDB" id="10276387at2759"/>
<sequence>MSLSSIRNFFPSTGIVNSIITQMHERVALAFSQRPETTSPENRQYDYYPIVFIWASGFISTGLLSLTKEDKSIVIQALEQSLAICLKENIEGSEEIAAQFGSYFVNGNTHGSDLDTSGLTGIVLTAMETEAFNNKRVALGLKPITRYYREQTMSFPIQSQQTGGTTIIEIYLVVVLDQ</sequence>
<dbReference type="HOGENOM" id="CLU_1511326_0_0_1"/>
<reference evidence="2" key="2">
    <citation type="journal article" date="2011" name="Proc. Natl. Acad. Sci. U.S.A.">
        <title>Obligate biotrophy features unraveled by the genomic analysis of rust fungi.</title>
        <authorList>
            <person name="Duplessis S."/>
            <person name="Cuomo C.A."/>
            <person name="Lin Y.-C."/>
            <person name="Aerts A."/>
            <person name="Tisserant E."/>
            <person name="Veneault-Fourrey C."/>
            <person name="Joly D.L."/>
            <person name="Hacquard S."/>
            <person name="Amselem J."/>
            <person name="Cantarel B.L."/>
            <person name="Chiu R."/>
            <person name="Coutinho P.M."/>
            <person name="Feau N."/>
            <person name="Field M."/>
            <person name="Frey P."/>
            <person name="Gelhaye E."/>
            <person name="Goldberg J."/>
            <person name="Grabherr M.G."/>
            <person name="Kodira C.D."/>
            <person name="Kohler A."/>
            <person name="Kuees U."/>
            <person name="Lindquist E.A."/>
            <person name="Lucas S.M."/>
            <person name="Mago R."/>
            <person name="Mauceli E."/>
            <person name="Morin E."/>
            <person name="Murat C."/>
            <person name="Pangilinan J.L."/>
            <person name="Park R."/>
            <person name="Pearson M."/>
            <person name="Quesneville H."/>
            <person name="Rouhier N."/>
            <person name="Sakthikumar S."/>
            <person name="Salamov A.A."/>
            <person name="Schmutz J."/>
            <person name="Selles B."/>
            <person name="Shapiro H."/>
            <person name="Tanguay P."/>
            <person name="Tuskan G.A."/>
            <person name="Henrissat B."/>
            <person name="Van de Peer Y."/>
            <person name="Rouze P."/>
            <person name="Ellis J.G."/>
            <person name="Dodds P.N."/>
            <person name="Schein J.E."/>
            <person name="Zhong S."/>
            <person name="Hamelin R.C."/>
            <person name="Grigoriev I.V."/>
            <person name="Szabo L.J."/>
            <person name="Martin F."/>
        </authorList>
    </citation>
    <scope>NUCLEOTIDE SEQUENCE [LARGE SCALE GENOMIC DNA]</scope>
    <source>
        <strain evidence="2">CRL 75-36-700-3 / race SCCL</strain>
    </source>
</reference>
<dbReference type="EMBL" id="DS178266">
    <property type="protein sequence ID" value="EFP76994.1"/>
    <property type="molecule type" value="Genomic_DNA"/>
</dbReference>
<dbReference type="RefSeq" id="XP_003321413.1">
    <property type="nucleotide sequence ID" value="XM_003321365.1"/>
</dbReference>
<dbReference type="GeneID" id="10529261"/>
<dbReference type="Proteomes" id="UP000008783">
    <property type="component" value="Unassembled WGS sequence"/>
</dbReference>
<gene>
    <name evidence="1" type="ORF">PGTG_02455</name>
</gene>
<accession>E3JY69</accession>
<dbReference type="AlphaFoldDB" id="E3JY69"/>